<sequence length="171" mass="17701">MSAAGLDSAAGYLQEPTAHGAVVPSPAPAQEKTHTVGYQSLPQGEETDPGGQPGGKHVIAGCKCHSTSSAKQMATMRSYLKPTRVPTLTSSTLVSLLALFWKHNSFPLNLALLVLLGLLESLSLTSHVRHPDLTKLGSGLLVLGGAGSEKRSSTQDPPTSSPQPVARPSCA</sequence>
<name>A0A066WCJ1_TILAU</name>
<feature type="region of interest" description="Disordered" evidence="1">
    <location>
        <begin position="145"/>
        <end position="171"/>
    </location>
</feature>
<dbReference type="AlphaFoldDB" id="A0A066WCJ1"/>
<comment type="caution">
    <text evidence="2">The sequence shown here is derived from an EMBL/GenBank/DDBJ whole genome shotgun (WGS) entry which is preliminary data.</text>
</comment>
<dbReference type="InParanoid" id="A0A066WCJ1"/>
<keyword evidence="3" id="KW-1185">Reference proteome</keyword>
<dbReference type="EMBL" id="JMSN01000024">
    <property type="protein sequence ID" value="KDN48490.1"/>
    <property type="molecule type" value="Genomic_DNA"/>
</dbReference>
<protein>
    <submittedName>
        <fullName evidence="2">Uncharacterized protein</fullName>
    </submittedName>
</protein>
<reference evidence="2 3" key="1">
    <citation type="submission" date="2014-05" db="EMBL/GenBank/DDBJ databases">
        <title>Draft genome sequence of a rare smut relative, Tilletiaria anomala UBC 951.</title>
        <authorList>
            <consortium name="DOE Joint Genome Institute"/>
            <person name="Toome M."/>
            <person name="Kuo A."/>
            <person name="Henrissat B."/>
            <person name="Lipzen A."/>
            <person name="Tritt A."/>
            <person name="Yoshinaga Y."/>
            <person name="Zane M."/>
            <person name="Barry K."/>
            <person name="Grigoriev I.V."/>
            <person name="Spatafora J.W."/>
            <person name="Aimea M.C."/>
        </authorList>
    </citation>
    <scope>NUCLEOTIDE SEQUENCE [LARGE SCALE GENOMIC DNA]</scope>
    <source>
        <strain evidence="2 3">UBC 951</strain>
    </source>
</reference>
<feature type="region of interest" description="Disordered" evidence="1">
    <location>
        <begin position="15"/>
        <end position="34"/>
    </location>
</feature>
<gene>
    <name evidence="2" type="ORF">K437DRAFT_267563</name>
</gene>
<evidence type="ECO:0000313" key="2">
    <source>
        <dbReference type="EMBL" id="KDN48490.1"/>
    </source>
</evidence>
<proteinExistence type="predicted"/>
<evidence type="ECO:0000313" key="3">
    <source>
        <dbReference type="Proteomes" id="UP000027361"/>
    </source>
</evidence>
<feature type="compositionally biased region" description="Low complexity" evidence="1">
    <location>
        <begin position="154"/>
        <end position="164"/>
    </location>
</feature>
<evidence type="ECO:0000256" key="1">
    <source>
        <dbReference type="SAM" id="MobiDB-lite"/>
    </source>
</evidence>
<dbReference type="HOGENOM" id="CLU_1563971_0_0_1"/>
<accession>A0A066WCJ1</accession>
<dbReference type="GeneID" id="25265941"/>
<dbReference type="RefSeq" id="XP_013244146.1">
    <property type="nucleotide sequence ID" value="XM_013388692.1"/>
</dbReference>
<organism evidence="2 3">
    <name type="scientific">Tilletiaria anomala (strain ATCC 24038 / CBS 436.72 / UBC 951)</name>
    <dbReference type="NCBI Taxonomy" id="1037660"/>
    <lineage>
        <taxon>Eukaryota</taxon>
        <taxon>Fungi</taxon>
        <taxon>Dikarya</taxon>
        <taxon>Basidiomycota</taxon>
        <taxon>Ustilaginomycotina</taxon>
        <taxon>Exobasidiomycetes</taxon>
        <taxon>Georgefischeriales</taxon>
        <taxon>Tilletiariaceae</taxon>
        <taxon>Tilletiaria</taxon>
    </lineage>
</organism>
<dbReference type="Proteomes" id="UP000027361">
    <property type="component" value="Unassembled WGS sequence"/>
</dbReference>